<dbReference type="Gene3D" id="3.40.50.720">
    <property type="entry name" value="NAD(P)-binding Rossmann-like Domain"/>
    <property type="match status" value="1"/>
</dbReference>
<dbReference type="PANTHER" id="PTHR24320:SF283">
    <property type="entry name" value="RETINOL DEHYDROGENASE 11"/>
    <property type="match status" value="1"/>
</dbReference>
<feature type="compositionally biased region" description="Low complexity" evidence="3">
    <location>
        <begin position="1"/>
        <end position="13"/>
    </location>
</feature>
<organism evidence="4 5">
    <name type="scientific">Botryobasidium botryosum (strain FD-172 SS1)</name>
    <dbReference type="NCBI Taxonomy" id="930990"/>
    <lineage>
        <taxon>Eukaryota</taxon>
        <taxon>Fungi</taxon>
        <taxon>Dikarya</taxon>
        <taxon>Basidiomycota</taxon>
        <taxon>Agaricomycotina</taxon>
        <taxon>Agaricomycetes</taxon>
        <taxon>Cantharellales</taxon>
        <taxon>Botryobasidiaceae</taxon>
        <taxon>Botryobasidium</taxon>
    </lineage>
</organism>
<dbReference type="Proteomes" id="UP000027195">
    <property type="component" value="Unassembled WGS sequence"/>
</dbReference>
<protein>
    <submittedName>
        <fullName evidence="4">Uncharacterized protein</fullName>
    </submittedName>
</protein>
<keyword evidence="5" id="KW-1185">Reference proteome</keyword>
<dbReference type="GO" id="GO:0016491">
    <property type="term" value="F:oxidoreductase activity"/>
    <property type="evidence" value="ECO:0007669"/>
    <property type="project" value="UniProtKB-KW"/>
</dbReference>
<feature type="compositionally biased region" description="Basic and acidic residues" evidence="3">
    <location>
        <begin position="29"/>
        <end position="55"/>
    </location>
</feature>
<evidence type="ECO:0000256" key="1">
    <source>
        <dbReference type="ARBA" id="ARBA00006484"/>
    </source>
</evidence>
<dbReference type="EMBL" id="KL198055">
    <property type="protein sequence ID" value="KDQ11784.1"/>
    <property type="molecule type" value="Genomic_DNA"/>
</dbReference>
<gene>
    <name evidence="4" type="ORF">BOTBODRAFT_446417</name>
</gene>
<evidence type="ECO:0000256" key="2">
    <source>
        <dbReference type="ARBA" id="ARBA00023002"/>
    </source>
</evidence>
<comment type="similarity">
    <text evidence="1">Belongs to the short-chain dehydrogenases/reductases (SDR) family.</text>
</comment>
<evidence type="ECO:0000256" key="3">
    <source>
        <dbReference type="SAM" id="MobiDB-lite"/>
    </source>
</evidence>
<sequence>MSLSSSGSRSVPSITQHLLHARYRQRPNPRSEKTRTDRKGYQGRDSKREHPPFDPRLELSCCGAYRGRPGAFVPWTPPHGYESDFGVNHLGHFLFTARIFPKLREAGAPRVVNVSSDSHAFSPVNFDDLDFDGGRGYDRWKAYSQSKSANILFSRELARRGVLSFSLNPGAIRTNLQDQSPEVTQDLINLGVFTEKGETVDSDRVTWKTQAQGTSTHIIAAFDPSIVSQPGSYLEDGQVHNERLAPHAADPEAARKLWDLSEKLVGEKFVIST</sequence>
<dbReference type="InterPro" id="IPR036291">
    <property type="entry name" value="NAD(P)-bd_dom_sf"/>
</dbReference>
<reference evidence="5" key="1">
    <citation type="journal article" date="2014" name="Proc. Natl. Acad. Sci. U.S.A.">
        <title>Extensive sampling of basidiomycete genomes demonstrates inadequacy of the white-rot/brown-rot paradigm for wood decay fungi.</title>
        <authorList>
            <person name="Riley R."/>
            <person name="Salamov A.A."/>
            <person name="Brown D.W."/>
            <person name="Nagy L.G."/>
            <person name="Floudas D."/>
            <person name="Held B.W."/>
            <person name="Levasseur A."/>
            <person name="Lombard V."/>
            <person name="Morin E."/>
            <person name="Otillar R."/>
            <person name="Lindquist E.A."/>
            <person name="Sun H."/>
            <person name="LaButti K.M."/>
            <person name="Schmutz J."/>
            <person name="Jabbour D."/>
            <person name="Luo H."/>
            <person name="Baker S.E."/>
            <person name="Pisabarro A.G."/>
            <person name="Walton J.D."/>
            <person name="Blanchette R.A."/>
            <person name="Henrissat B."/>
            <person name="Martin F."/>
            <person name="Cullen D."/>
            <person name="Hibbett D.S."/>
            <person name="Grigoriev I.V."/>
        </authorList>
    </citation>
    <scope>NUCLEOTIDE SEQUENCE [LARGE SCALE GENOMIC DNA]</scope>
    <source>
        <strain evidence="5">FD-172 SS1</strain>
    </source>
</reference>
<dbReference type="OrthoDB" id="191139at2759"/>
<dbReference type="InParanoid" id="A0A067M899"/>
<dbReference type="HOGENOM" id="CLU_010194_44_0_1"/>
<dbReference type="PANTHER" id="PTHR24320">
    <property type="entry name" value="RETINOL DEHYDROGENASE"/>
    <property type="match status" value="1"/>
</dbReference>
<proteinExistence type="inferred from homology"/>
<accession>A0A067M899</accession>
<feature type="region of interest" description="Disordered" evidence="3">
    <location>
        <begin position="1"/>
        <end position="55"/>
    </location>
</feature>
<keyword evidence="2" id="KW-0560">Oxidoreductase</keyword>
<name>A0A067M899_BOTB1</name>
<dbReference type="SUPFAM" id="SSF51735">
    <property type="entry name" value="NAD(P)-binding Rossmann-fold domains"/>
    <property type="match status" value="1"/>
</dbReference>
<evidence type="ECO:0000313" key="5">
    <source>
        <dbReference type="Proteomes" id="UP000027195"/>
    </source>
</evidence>
<dbReference type="STRING" id="930990.A0A067M899"/>
<dbReference type="AlphaFoldDB" id="A0A067M899"/>
<evidence type="ECO:0000313" key="4">
    <source>
        <dbReference type="EMBL" id="KDQ11784.1"/>
    </source>
</evidence>